<evidence type="ECO:0000256" key="1">
    <source>
        <dbReference type="SAM" id="MobiDB-lite"/>
    </source>
</evidence>
<protein>
    <submittedName>
        <fullName evidence="2">Uncharacterized protein</fullName>
    </submittedName>
</protein>
<proteinExistence type="predicted"/>
<feature type="region of interest" description="Disordered" evidence="1">
    <location>
        <begin position="411"/>
        <end position="445"/>
    </location>
</feature>
<comment type="caution">
    <text evidence="2">The sequence shown here is derived from an EMBL/GenBank/DDBJ whole genome shotgun (WGS) entry which is preliminary data.</text>
</comment>
<reference evidence="2" key="1">
    <citation type="submission" date="2023-10" db="EMBL/GenBank/DDBJ databases">
        <authorList>
            <person name="Chen Y."/>
            <person name="Shah S."/>
            <person name="Dougan E. K."/>
            <person name="Thang M."/>
            <person name="Chan C."/>
        </authorList>
    </citation>
    <scope>NUCLEOTIDE SEQUENCE [LARGE SCALE GENOMIC DNA]</scope>
</reference>
<sequence length="445" mass="47293">MLSAARAAADLLLPELGRGLSTGVALYAANQGHAQCPACSCAPQFHCPELRCDCSGLQGSSSHGPSLWAVALACAASGLVGASTAALAFWRAGGRFVAAHRPQVGGGREPDFEEEARAQARPGDFIGVQYHVAGGALIHERVVVLAPPGLPGAACIITPDADEYDELHVGSPDVLRWDVFPGGAAGGTMAWAPGARYYRFRSLPTPATLLTAAAAAAGRLGLAAPPGPIVANAGAAAHAAAPGALADARVLPVAYNALCQRKLGFSEAVLRLVEHDWPDWPISGPRTTLWVCLFMKDNGMSPLGRHSKWRSEGRLALTDAGVAEHERCCFYLEQVVCYDLLNVPDVAAAEMVCRSIQVQEERWRERFITNADESLDSHLFYGTSANRGNVCVHPQLLAYVSGELSKEYAVAKERRKAREERQSARAPNNKDKKGGKDKDKEEGKG</sequence>
<evidence type="ECO:0000313" key="2">
    <source>
        <dbReference type="EMBL" id="CAK0906980.1"/>
    </source>
</evidence>
<organism evidence="2 3">
    <name type="scientific">Prorocentrum cordatum</name>
    <dbReference type="NCBI Taxonomy" id="2364126"/>
    <lineage>
        <taxon>Eukaryota</taxon>
        <taxon>Sar</taxon>
        <taxon>Alveolata</taxon>
        <taxon>Dinophyceae</taxon>
        <taxon>Prorocentrales</taxon>
        <taxon>Prorocentraceae</taxon>
        <taxon>Prorocentrum</taxon>
    </lineage>
</organism>
<dbReference type="EMBL" id="CAUYUJ010021778">
    <property type="protein sequence ID" value="CAK0906980.1"/>
    <property type="molecule type" value="Genomic_DNA"/>
</dbReference>
<keyword evidence="3" id="KW-1185">Reference proteome</keyword>
<evidence type="ECO:0000313" key="3">
    <source>
        <dbReference type="Proteomes" id="UP001189429"/>
    </source>
</evidence>
<name>A0ABN9Y3A9_9DINO</name>
<dbReference type="Proteomes" id="UP001189429">
    <property type="component" value="Unassembled WGS sequence"/>
</dbReference>
<accession>A0ABN9Y3A9</accession>
<gene>
    <name evidence="2" type="ORF">PCOR1329_LOCUS82126</name>
</gene>